<organism evidence="2 3">
    <name type="scientific">Hydnum rufescens UP504</name>
    <dbReference type="NCBI Taxonomy" id="1448309"/>
    <lineage>
        <taxon>Eukaryota</taxon>
        <taxon>Fungi</taxon>
        <taxon>Dikarya</taxon>
        <taxon>Basidiomycota</taxon>
        <taxon>Agaricomycotina</taxon>
        <taxon>Agaricomycetes</taxon>
        <taxon>Cantharellales</taxon>
        <taxon>Hydnaceae</taxon>
        <taxon>Hydnum</taxon>
    </lineage>
</organism>
<reference evidence="2" key="1">
    <citation type="journal article" date="2020" name="Nat. Commun.">
        <title>Large-scale genome sequencing of mycorrhizal fungi provides insights into the early evolution of symbiotic traits.</title>
        <authorList>
            <person name="Miyauchi S."/>
            <person name="Kiss E."/>
            <person name="Kuo A."/>
            <person name="Drula E."/>
            <person name="Kohler A."/>
            <person name="Sanchez-Garcia M."/>
            <person name="Morin E."/>
            <person name="Andreopoulos B."/>
            <person name="Barry K.W."/>
            <person name="Bonito G."/>
            <person name="Buee M."/>
            <person name="Carver A."/>
            <person name="Chen C."/>
            <person name="Cichocki N."/>
            <person name="Clum A."/>
            <person name="Culley D."/>
            <person name="Crous P.W."/>
            <person name="Fauchery L."/>
            <person name="Girlanda M."/>
            <person name="Hayes R.D."/>
            <person name="Keri Z."/>
            <person name="LaButti K."/>
            <person name="Lipzen A."/>
            <person name="Lombard V."/>
            <person name="Magnuson J."/>
            <person name="Maillard F."/>
            <person name="Murat C."/>
            <person name="Nolan M."/>
            <person name="Ohm R.A."/>
            <person name="Pangilinan J."/>
            <person name="Pereira M.F."/>
            <person name="Perotto S."/>
            <person name="Peter M."/>
            <person name="Pfister S."/>
            <person name="Riley R."/>
            <person name="Sitrit Y."/>
            <person name="Stielow J.B."/>
            <person name="Szollosi G."/>
            <person name="Zifcakova L."/>
            <person name="Stursova M."/>
            <person name="Spatafora J.W."/>
            <person name="Tedersoo L."/>
            <person name="Vaario L.M."/>
            <person name="Yamada A."/>
            <person name="Yan M."/>
            <person name="Wang P."/>
            <person name="Xu J."/>
            <person name="Bruns T."/>
            <person name="Baldrian P."/>
            <person name="Vilgalys R."/>
            <person name="Dunand C."/>
            <person name="Henrissat B."/>
            <person name="Grigoriev I.V."/>
            <person name="Hibbett D."/>
            <person name="Nagy L.G."/>
            <person name="Martin F.M."/>
        </authorList>
    </citation>
    <scope>NUCLEOTIDE SEQUENCE</scope>
    <source>
        <strain evidence="2">UP504</strain>
    </source>
</reference>
<gene>
    <name evidence="2" type="ORF">BS47DRAFT_1397954</name>
</gene>
<comment type="caution">
    <text evidence="2">The sequence shown here is derived from an EMBL/GenBank/DDBJ whole genome shotgun (WGS) entry which is preliminary data.</text>
</comment>
<dbReference type="SUPFAM" id="SSF54909">
    <property type="entry name" value="Dimeric alpha+beta barrel"/>
    <property type="match status" value="1"/>
</dbReference>
<dbReference type="AlphaFoldDB" id="A0A9P6ANZ3"/>
<evidence type="ECO:0000259" key="1">
    <source>
        <dbReference type="Pfam" id="PF03992"/>
    </source>
</evidence>
<sequence length="105" mass="12181">MSAANEIFSDRYFIVCQIEAPGDNVEELVQAFKPMIQFFESGQEPGTLMFRVVHFENKFVVFEQYENLAAQLLHRQSEAYKALGAFLRSIKAKMDLKYYEGVFQP</sequence>
<dbReference type="InterPro" id="IPR007138">
    <property type="entry name" value="ABM_dom"/>
</dbReference>
<accession>A0A9P6ANZ3</accession>
<dbReference type="Gene3D" id="3.30.70.100">
    <property type="match status" value="1"/>
</dbReference>
<dbReference type="InterPro" id="IPR011008">
    <property type="entry name" value="Dimeric_a/b-barrel"/>
</dbReference>
<proteinExistence type="predicted"/>
<dbReference type="EMBL" id="MU129062">
    <property type="protein sequence ID" value="KAF9508291.1"/>
    <property type="molecule type" value="Genomic_DNA"/>
</dbReference>
<keyword evidence="3" id="KW-1185">Reference proteome</keyword>
<name>A0A9P6ANZ3_9AGAM</name>
<protein>
    <recommendedName>
        <fullName evidence="1">ABM domain-containing protein</fullName>
    </recommendedName>
</protein>
<dbReference type="OrthoDB" id="10011777at2759"/>
<evidence type="ECO:0000313" key="3">
    <source>
        <dbReference type="Proteomes" id="UP000886523"/>
    </source>
</evidence>
<dbReference type="Proteomes" id="UP000886523">
    <property type="component" value="Unassembled WGS sequence"/>
</dbReference>
<dbReference type="Pfam" id="PF03992">
    <property type="entry name" value="ABM"/>
    <property type="match status" value="1"/>
</dbReference>
<feature type="domain" description="ABM" evidence="1">
    <location>
        <begin position="12"/>
        <end position="82"/>
    </location>
</feature>
<evidence type="ECO:0000313" key="2">
    <source>
        <dbReference type="EMBL" id="KAF9508291.1"/>
    </source>
</evidence>